<dbReference type="SUPFAM" id="SSF47757">
    <property type="entry name" value="Chemotaxis receptor methyltransferase CheR, N-terminal domain"/>
    <property type="match status" value="1"/>
</dbReference>
<dbReference type="Gene3D" id="1.10.155.10">
    <property type="entry name" value="Chemotaxis receptor methyltransferase CheR, N-terminal domain"/>
    <property type="match status" value="1"/>
</dbReference>
<dbReference type="Proteomes" id="UP000002033">
    <property type="component" value="Chromosome"/>
</dbReference>
<evidence type="ECO:0000256" key="3">
    <source>
        <dbReference type="ARBA" id="ARBA00022553"/>
    </source>
</evidence>
<name>D8JTL9_HYPDA</name>
<dbReference type="Pfam" id="PF07536">
    <property type="entry name" value="HWE_HK"/>
    <property type="match status" value="1"/>
</dbReference>
<dbReference type="PROSITE" id="PS50113">
    <property type="entry name" value="PAC"/>
    <property type="match status" value="1"/>
</dbReference>
<evidence type="ECO:0000256" key="7">
    <source>
        <dbReference type="ARBA" id="ARBA00022741"/>
    </source>
</evidence>
<dbReference type="InterPro" id="IPR000673">
    <property type="entry name" value="Sig_transdc_resp-reg_Me-estase"/>
</dbReference>
<dbReference type="PANTHER" id="PTHR24422">
    <property type="entry name" value="CHEMOTAXIS PROTEIN METHYLTRANSFERASE"/>
    <property type="match status" value="1"/>
</dbReference>
<feature type="active site" evidence="10">
    <location>
        <position position="25"/>
    </location>
</feature>
<accession>D8JTL9</accession>
<feature type="region of interest" description="Disordered" evidence="12">
    <location>
        <begin position="487"/>
        <end position="510"/>
    </location>
</feature>
<dbReference type="SMART" id="SM00138">
    <property type="entry name" value="MeTrc"/>
    <property type="match status" value="1"/>
</dbReference>
<dbReference type="SUPFAM" id="SSF55785">
    <property type="entry name" value="PYP-like sensor domain (PAS domain)"/>
    <property type="match status" value="1"/>
</dbReference>
<evidence type="ECO:0000313" key="17">
    <source>
        <dbReference type="Proteomes" id="UP000002033"/>
    </source>
</evidence>
<dbReference type="InterPro" id="IPR029063">
    <property type="entry name" value="SAM-dependent_MTases_sf"/>
</dbReference>
<evidence type="ECO:0000256" key="12">
    <source>
        <dbReference type="SAM" id="MobiDB-lite"/>
    </source>
</evidence>
<comment type="catalytic activity">
    <reaction evidence="2">
        <text>L-glutamyl-[protein] + S-adenosyl-L-methionine = [protein]-L-glutamate 5-O-methyl ester + S-adenosyl-L-homocysteine</text>
        <dbReference type="Rhea" id="RHEA:24452"/>
        <dbReference type="Rhea" id="RHEA-COMP:10208"/>
        <dbReference type="Rhea" id="RHEA-COMP:10311"/>
        <dbReference type="ChEBI" id="CHEBI:29973"/>
        <dbReference type="ChEBI" id="CHEBI:57856"/>
        <dbReference type="ChEBI" id="CHEBI:59789"/>
        <dbReference type="ChEBI" id="CHEBI:82795"/>
        <dbReference type="EC" id="2.1.1.80"/>
    </reaction>
</comment>
<dbReference type="GO" id="GO:0008983">
    <property type="term" value="F:protein-glutamate O-methyltransferase activity"/>
    <property type="evidence" value="ECO:0007669"/>
    <property type="project" value="UniProtKB-EC"/>
</dbReference>
<organism evidence="16 17">
    <name type="scientific">Hyphomicrobium denitrificans (strain ATCC 51888 / DSM 1869 / NCIMB 11706 / TK 0415)</name>
    <dbReference type="NCBI Taxonomy" id="582899"/>
    <lineage>
        <taxon>Bacteria</taxon>
        <taxon>Pseudomonadati</taxon>
        <taxon>Pseudomonadota</taxon>
        <taxon>Alphaproteobacteria</taxon>
        <taxon>Hyphomicrobiales</taxon>
        <taxon>Hyphomicrobiaceae</taxon>
        <taxon>Hyphomicrobium</taxon>
    </lineage>
</organism>
<feature type="coiled-coil region" evidence="11">
    <location>
        <begin position="644"/>
        <end position="731"/>
    </location>
</feature>
<evidence type="ECO:0000259" key="13">
    <source>
        <dbReference type="PROSITE" id="PS50113"/>
    </source>
</evidence>
<evidence type="ECO:0000256" key="11">
    <source>
        <dbReference type="SAM" id="Coils"/>
    </source>
</evidence>
<dbReference type="InterPro" id="IPR050903">
    <property type="entry name" value="Bact_Chemotaxis_MeTrfase"/>
</dbReference>
<dbReference type="GO" id="GO:0006935">
    <property type="term" value="P:chemotaxis"/>
    <property type="evidence" value="ECO:0007669"/>
    <property type="project" value="UniProtKB-UniRule"/>
</dbReference>
<dbReference type="AlphaFoldDB" id="D8JTL9"/>
<evidence type="ECO:0000256" key="2">
    <source>
        <dbReference type="ARBA" id="ARBA00001541"/>
    </source>
</evidence>
<dbReference type="InterPro" id="IPR011102">
    <property type="entry name" value="Sig_transdc_His_kinase_HWE"/>
</dbReference>
<comment type="catalytic activity">
    <reaction evidence="1">
        <text>ATP + protein L-histidine = ADP + protein N-phospho-L-histidine.</text>
        <dbReference type="EC" id="2.7.13.3"/>
    </reaction>
</comment>
<keyword evidence="3" id="KW-0597">Phosphoprotein</keyword>
<dbReference type="OrthoDB" id="9764438at2"/>
<feature type="domain" description="PAC" evidence="13">
    <location>
        <begin position="794"/>
        <end position="844"/>
    </location>
</feature>
<dbReference type="PRINTS" id="PR00996">
    <property type="entry name" value="CHERMTFRASE"/>
</dbReference>
<keyword evidence="4 16" id="KW-0489">Methyltransferase</keyword>
<dbReference type="InterPro" id="IPR000700">
    <property type="entry name" value="PAS-assoc_C"/>
</dbReference>
<evidence type="ECO:0000259" key="15">
    <source>
        <dbReference type="PROSITE" id="PS50123"/>
    </source>
</evidence>
<dbReference type="InterPro" id="IPR027267">
    <property type="entry name" value="AH/BAR_dom_sf"/>
</dbReference>
<dbReference type="GO" id="GO:0004673">
    <property type="term" value="F:protein histidine kinase activity"/>
    <property type="evidence" value="ECO:0007669"/>
    <property type="project" value="UniProtKB-EC"/>
</dbReference>
<evidence type="ECO:0000313" key="16">
    <source>
        <dbReference type="EMBL" id="ADJ22581.1"/>
    </source>
</evidence>
<dbReference type="STRING" id="582899.Hden_0763"/>
<dbReference type="RefSeq" id="WP_013214796.1">
    <property type="nucleotide sequence ID" value="NC_014313.1"/>
</dbReference>
<dbReference type="SMART" id="SM00911">
    <property type="entry name" value="HWE_HK"/>
    <property type="match status" value="1"/>
</dbReference>
<dbReference type="PROSITE" id="PS50122">
    <property type="entry name" value="CHEB"/>
    <property type="match status" value="1"/>
</dbReference>
<dbReference type="GO" id="GO:0005524">
    <property type="term" value="F:ATP binding"/>
    <property type="evidence" value="ECO:0007669"/>
    <property type="project" value="UniProtKB-KW"/>
</dbReference>
<dbReference type="Pfam" id="PF03705">
    <property type="entry name" value="CheR_N"/>
    <property type="match status" value="1"/>
</dbReference>
<evidence type="ECO:0000256" key="8">
    <source>
        <dbReference type="ARBA" id="ARBA00022777"/>
    </source>
</evidence>
<dbReference type="InterPro" id="IPR035909">
    <property type="entry name" value="CheB_C"/>
</dbReference>
<dbReference type="KEGG" id="hdn:Hden_0763"/>
<dbReference type="GO" id="GO:0000156">
    <property type="term" value="F:phosphorelay response regulator activity"/>
    <property type="evidence" value="ECO:0007669"/>
    <property type="project" value="InterPro"/>
</dbReference>
<keyword evidence="10" id="KW-0378">Hydrolase</keyword>
<keyword evidence="6" id="KW-0949">S-adenosyl-L-methionine</keyword>
<dbReference type="SUPFAM" id="SSF53335">
    <property type="entry name" value="S-adenosyl-L-methionine-dependent methyltransferases"/>
    <property type="match status" value="1"/>
</dbReference>
<proteinExistence type="predicted"/>
<dbReference type="HOGENOM" id="CLU_000892_0_1_5"/>
<dbReference type="InterPro" id="IPR036804">
    <property type="entry name" value="CheR_N_sf"/>
</dbReference>
<feature type="active site" evidence="10">
    <location>
        <position position="52"/>
    </location>
</feature>
<feature type="domain" description="CheR-type methyltransferase" evidence="15">
    <location>
        <begin position="205"/>
        <end position="459"/>
    </location>
</feature>
<dbReference type="InterPro" id="IPR022641">
    <property type="entry name" value="CheR_N"/>
</dbReference>
<feature type="active site" evidence="10">
    <location>
        <position position="143"/>
    </location>
</feature>
<keyword evidence="10" id="KW-0145">Chemotaxis</keyword>
<dbReference type="PANTHER" id="PTHR24422:SF27">
    <property type="entry name" value="PROTEIN-GLUTAMATE O-METHYLTRANSFERASE"/>
    <property type="match status" value="1"/>
</dbReference>
<reference evidence="17" key="1">
    <citation type="journal article" date="2011" name="J. Bacteriol.">
        <title>Genome sequences of eight morphologically diverse alphaproteobacteria.</title>
        <authorList>
            <consortium name="US DOE Joint Genome Institute"/>
            <person name="Brown P.J."/>
            <person name="Kysela D.T."/>
            <person name="Buechlein A."/>
            <person name="Hemmerich C."/>
            <person name="Brun Y.V."/>
        </authorList>
    </citation>
    <scope>NUCLEOTIDE SEQUENCE [LARGE SCALE GENOMIC DNA]</scope>
    <source>
        <strain evidence="17">ATCC 51888 / DSM 1869 / NCIB 11706 / TK 0415</strain>
    </source>
</reference>
<protein>
    <submittedName>
        <fullName evidence="16">MCP methyltransferase/methylesterase, CheR/CheB with PAS/PAC sensor</fullName>
    </submittedName>
</protein>
<dbReference type="Gene3D" id="3.30.565.10">
    <property type="entry name" value="Histidine kinase-like ATPase, C-terminal domain"/>
    <property type="match status" value="1"/>
</dbReference>
<evidence type="ECO:0000256" key="10">
    <source>
        <dbReference type="PROSITE-ProRule" id="PRU00050"/>
    </source>
</evidence>
<dbReference type="EMBL" id="CP002083">
    <property type="protein sequence ID" value="ADJ22581.1"/>
    <property type="molecule type" value="Genomic_DNA"/>
</dbReference>
<evidence type="ECO:0000256" key="1">
    <source>
        <dbReference type="ARBA" id="ARBA00000085"/>
    </source>
</evidence>
<dbReference type="GO" id="GO:0008984">
    <property type="term" value="F:protein-glutamate methylesterase activity"/>
    <property type="evidence" value="ECO:0007669"/>
    <property type="project" value="InterPro"/>
</dbReference>
<dbReference type="GO" id="GO:0005737">
    <property type="term" value="C:cytoplasm"/>
    <property type="evidence" value="ECO:0007669"/>
    <property type="project" value="InterPro"/>
</dbReference>
<evidence type="ECO:0000256" key="9">
    <source>
        <dbReference type="ARBA" id="ARBA00022840"/>
    </source>
</evidence>
<evidence type="ECO:0000256" key="6">
    <source>
        <dbReference type="ARBA" id="ARBA00022691"/>
    </source>
</evidence>
<dbReference type="Gene3D" id="3.40.50.150">
    <property type="entry name" value="Vaccinia Virus protein VP39"/>
    <property type="match status" value="1"/>
</dbReference>
<evidence type="ECO:0000259" key="14">
    <source>
        <dbReference type="PROSITE" id="PS50122"/>
    </source>
</evidence>
<evidence type="ECO:0000256" key="4">
    <source>
        <dbReference type="ARBA" id="ARBA00022603"/>
    </source>
</evidence>
<dbReference type="InterPro" id="IPR036890">
    <property type="entry name" value="HATPase_C_sf"/>
</dbReference>
<dbReference type="eggNOG" id="COG3920">
    <property type="taxonomic scope" value="Bacteria"/>
</dbReference>
<dbReference type="Gene3D" id="3.40.50.180">
    <property type="entry name" value="Methylesterase CheB, C-terminal domain"/>
    <property type="match status" value="1"/>
</dbReference>
<keyword evidence="5 16" id="KW-0808">Transferase</keyword>
<dbReference type="GO" id="GO:0032259">
    <property type="term" value="P:methylation"/>
    <property type="evidence" value="ECO:0007669"/>
    <property type="project" value="UniProtKB-KW"/>
</dbReference>
<dbReference type="Gene3D" id="3.30.450.20">
    <property type="entry name" value="PAS domain"/>
    <property type="match status" value="1"/>
</dbReference>
<evidence type="ECO:0000256" key="5">
    <source>
        <dbReference type="ARBA" id="ARBA00022679"/>
    </source>
</evidence>
<dbReference type="eggNOG" id="COG1352">
    <property type="taxonomic scope" value="Bacteria"/>
</dbReference>
<dbReference type="InterPro" id="IPR022642">
    <property type="entry name" value="CheR_C"/>
</dbReference>
<dbReference type="SUPFAM" id="SSF103657">
    <property type="entry name" value="BAR/IMD domain-like"/>
    <property type="match status" value="1"/>
</dbReference>
<keyword evidence="17" id="KW-1185">Reference proteome</keyword>
<keyword evidence="7" id="KW-0547">Nucleotide-binding</keyword>
<keyword evidence="8" id="KW-0418">Kinase</keyword>
<sequence length="1032" mass="115107">MTSDATPLAPSSSINAVPVTGIGASAGGIPALQAFFKALPSDTGAAYVVILHLDPEHQSDLAQILSLATSMPVTEVGDATAIVANHIYVISPNRKLLISASQISTAPFDEPRGQRAPVDSFFRLLARQHGDGFAIIMSGAGSDGSNGVKDIKENGGLVLVQDPAEAAFSSMPRAAIASGVADLILPIRDIALRIPELIRKKGQLHAEQNAGSNEDALKRILGFLRLKTGHDFSNYKRPTVVRRLARRMQVTRSDNIEDYMAHLRSRPEEIQALFADLLISVTCFFRDASAFDYLSRDIIPKLFTNREPDSVLRIWVPGCATGEEVYSLGILILEEAARRELKPEIQLFASDLDSTALATAGEARYPLSIKSDVSEQRLQRYFTREGDNYRIKREVRDLVVFAAHSLLRDPPFSHIDLISCRNLLIYLDRDLQQQVASTFHYALRPGGYLFLGSSETIDGNTLFRIVDRDTRIYQALERPRDKLPPLPRILTGPTIVGPPSRPVLRRSPSTNDMSMHRQALEATAPPSIMIDEAHQIVTLSETAGRFLLHSGGPMTSEAPDIVRPELRPDLRAGLHRAFEQNQATLTMPIPVRFNGDVHAVSLQIRPVQKENDARVALVLFLEGGPVERKNDNRTTDDSAPTTIVTELREELLATRERLRASRDQYEAVTEELRASNEELQSMNEEYRSTSEELETSKEELQSINEELQTLNNELKLKLESVSRAHNDLQNLMAATDLATLFLDPDMRINRFTPRLAQIFNVVNGDEGRPISNFTNKLKYNDLARDGKRVLADLTTLEKTIESTDGRWFLLRVRPYRTLDDRIEGVVMTFVDITEQRKMEEHWQERQHLLLAELSHRFKNIYAVVQAIAGQSLRDSGATDSTRNTLNSRLRALAISHDLLVQNEWQSVAFERLLSEQLTGMTDRFRFEGPHVELPGELATPLALALHELETNAVKYGALSNKDGKVTLTWKKSEKGGKKRLLITWSEAGGPKVSEPTRRGFGSSLLEKGLPNAEVTREFRVTGVICTIDCLLE</sequence>
<dbReference type="eggNOG" id="COG2201">
    <property type="taxonomic scope" value="Bacteria"/>
</dbReference>
<dbReference type="InterPro" id="IPR000780">
    <property type="entry name" value="CheR_MeTrfase"/>
</dbReference>
<keyword evidence="9" id="KW-0067">ATP-binding</keyword>
<gene>
    <name evidence="16" type="ordered locus">Hden_0763</name>
</gene>
<dbReference type="Pfam" id="PF13596">
    <property type="entry name" value="PAS_10"/>
    <property type="match status" value="1"/>
</dbReference>
<dbReference type="PROSITE" id="PS50123">
    <property type="entry name" value="CHER"/>
    <property type="match status" value="1"/>
</dbReference>
<feature type="domain" description="CheB-type methylesterase" evidence="14">
    <location>
        <begin position="10"/>
        <end position="201"/>
    </location>
</feature>
<dbReference type="Pfam" id="PF01339">
    <property type="entry name" value="CheB_methylest"/>
    <property type="match status" value="1"/>
</dbReference>
<dbReference type="SUPFAM" id="SSF52738">
    <property type="entry name" value="Methylesterase CheB, C-terminal domain"/>
    <property type="match status" value="1"/>
</dbReference>
<dbReference type="Pfam" id="PF01739">
    <property type="entry name" value="CheR"/>
    <property type="match status" value="1"/>
</dbReference>
<dbReference type="InterPro" id="IPR035965">
    <property type="entry name" value="PAS-like_dom_sf"/>
</dbReference>
<dbReference type="CDD" id="cd16434">
    <property type="entry name" value="CheB-CheR_fusion"/>
    <property type="match status" value="1"/>
</dbReference>
<keyword evidence="11" id="KW-0175">Coiled coil</keyword>